<evidence type="ECO:0000313" key="2">
    <source>
        <dbReference type="EMBL" id="CAA3025747.1"/>
    </source>
</evidence>
<comment type="caution">
    <text evidence="2">The sequence shown here is derived from an EMBL/GenBank/DDBJ whole genome shotgun (WGS) entry which is preliminary data.</text>
</comment>
<feature type="non-terminal residue" evidence="2">
    <location>
        <position position="1"/>
    </location>
</feature>
<keyword evidence="3" id="KW-1185">Reference proteome</keyword>
<dbReference type="Proteomes" id="UP000594638">
    <property type="component" value="Unassembled WGS sequence"/>
</dbReference>
<feature type="compositionally biased region" description="Gly residues" evidence="1">
    <location>
        <begin position="12"/>
        <end position="29"/>
    </location>
</feature>
<gene>
    <name evidence="2" type="ORF">OLEA9_A086907</name>
</gene>
<proteinExistence type="predicted"/>
<feature type="non-terminal residue" evidence="2">
    <location>
        <position position="50"/>
    </location>
</feature>
<dbReference type="EMBL" id="CACTIH010009142">
    <property type="protein sequence ID" value="CAA3025747.1"/>
    <property type="molecule type" value="Genomic_DNA"/>
</dbReference>
<evidence type="ECO:0000256" key="1">
    <source>
        <dbReference type="SAM" id="MobiDB-lite"/>
    </source>
</evidence>
<reference evidence="2 3" key="1">
    <citation type="submission" date="2019-12" db="EMBL/GenBank/DDBJ databases">
        <authorList>
            <person name="Alioto T."/>
            <person name="Alioto T."/>
            <person name="Gomez Garrido J."/>
        </authorList>
    </citation>
    <scope>NUCLEOTIDE SEQUENCE [LARGE SCALE GENOMIC DNA]</scope>
</reference>
<sequence>CHNHIPHANLVGGEGGGRSRVGKGEVGGVEDGLRRSDGVGWYLEQKEIVV</sequence>
<dbReference type="AlphaFoldDB" id="A0A8S0V3U5"/>
<accession>A0A8S0V3U5</accession>
<protein>
    <submittedName>
        <fullName evidence="2">Uncharacterized protein</fullName>
    </submittedName>
</protein>
<evidence type="ECO:0000313" key="3">
    <source>
        <dbReference type="Proteomes" id="UP000594638"/>
    </source>
</evidence>
<organism evidence="2 3">
    <name type="scientific">Olea europaea subsp. europaea</name>
    <dbReference type="NCBI Taxonomy" id="158383"/>
    <lineage>
        <taxon>Eukaryota</taxon>
        <taxon>Viridiplantae</taxon>
        <taxon>Streptophyta</taxon>
        <taxon>Embryophyta</taxon>
        <taxon>Tracheophyta</taxon>
        <taxon>Spermatophyta</taxon>
        <taxon>Magnoliopsida</taxon>
        <taxon>eudicotyledons</taxon>
        <taxon>Gunneridae</taxon>
        <taxon>Pentapetalae</taxon>
        <taxon>asterids</taxon>
        <taxon>lamiids</taxon>
        <taxon>Lamiales</taxon>
        <taxon>Oleaceae</taxon>
        <taxon>Oleeae</taxon>
        <taxon>Olea</taxon>
    </lineage>
</organism>
<name>A0A8S0V3U5_OLEEU</name>
<feature type="region of interest" description="Disordered" evidence="1">
    <location>
        <begin position="1"/>
        <end position="29"/>
    </location>
</feature>